<dbReference type="Proteomes" id="UP000272560">
    <property type="component" value="Unassembled WGS sequence"/>
</dbReference>
<accession>A0A3A5M9K8</accession>
<gene>
    <name evidence="3" type="ORF">D6T63_05640</name>
</gene>
<organism evidence="3 4">
    <name type="scientific">Arthrobacter cheniae</name>
    <dbReference type="NCBI Taxonomy" id="1258888"/>
    <lineage>
        <taxon>Bacteria</taxon>
        <taxon>Bacillati</taxon>
        <taxon>Actinomycetota</taxon>
        <taxon>Actinomycetes</taxon>
        <taxon>Micrococcales</taxon>
        <taxon>Micrococcaceae</taxon>
        <taxon>Arthrobacter</taxon>
    </lineage>
</organism>
<dbReference type="PANTHER" id="PTHR30461">
    <property type="entry name" value="DNA-INVERTASE FROM LAMBDOID PROPHAGE"/>
    <property type="match status" value="1"/>
</dbReference>
<reference evidence="3 4" key="1">
    <citation type="submission" date="2018-09" db="EMBL/GenBank/DDBJ databases">
        <title>Novel species of Arthrobacter.</title>
        <authorList>
            <person name="Liu Q."/>
            <person name="Xin Y.-H."/>
        </authorList>
    </citation>
    <scope>NUCLEOTIDE SEQUENCE [LARGE SCALE GENOMIC DNA]</scope>
    <source>
        <strain evidence="3 4">Hz2</strain>
    </source>
</reference>
<dbReference type="PROSITE" id="PS51736">
    <property type="entry name" value="RECOMBINASES_3"/>
    <property type="match status" value="1"/>
</dbReference>
<evidence type="ECO:0000259" key="1">
    <source>
        <dbReference type="PROSITE" id="PS51736"/>
    </source>
</evidence>
<dbReference type="Pfam" id="PF13408">
    <property type="entry name" value="Zn_ribbon_recom"/>
    <property type="match status" value="1"/>
</dbReference>
<protein>
    <submittedName>
        <fullName evidence="3">Recombinase family protein</fullName>
    </submittedName>
</protein>
<dbReference type="EMBL" id="QZVT01000002">
    <property type="protein sequence ID" value="RJT82203.1"/>
    <property type="molecule type" value="Genomic_DNA"/>
</dbReference>
<dbReference type="AlphaFoldDB" id="A0A3A5M9K8"/>
<name>A0A3A5M9K8_9MICC</name>
<dbReference type="InterPro" id="IPR050639">
    <property type="entry name" value="SSR_resolvase"/>
</dbReference>
<keyword evidence="4" id="KW-1185">Reference proteome</keyword>
<dbReference type="OrthoDB" id="4500247at2"/>
<dbReference type="CDD" id="cd00338">
    <property type="entry name" value="Ser_Recombinase"/>
    <property type="match status" value="1"/>
</dbReference>
<dbReference type="InterPro" id="IPR006119">
    <property type="entry name" value="Resolv_N"/>
</dbReference>
<dbReference type="InterPro" id="IPR025827">
    <property type="entry name" value="Zn_ribbon_recom_dom"/>
</dbReference>
<sequence length="461" mass="49740">MTQTTALYVRQSLDKTGKEAAVERQEASCRDFATAKDWTVGRVYRDNSISASNGKVRPDFEQLLADIDAGTVQNVIVWHLDRLTRSMKDLTRVIEAGQARRVNIACVHGTSLDLGDPTGVAVATILTAIAAMEVQHKGNRQKAANHQRARNGHAHWIRRPFGYERTGDVVRVVPAEAAALREAADKVLAGATLTSIANDLNTAGHLSTAGKPWNVTSLRRALINPRTAGRRLYNGEDMGAGIWEPIFSVETHAALEQRLTDPRRKTAPDDLNSKYLLSGIAVCGKCGNKMFAAPVKSGGKQWMVYRCFGGYCMTRRLDLVDDVVEAVVVGVLSRPDAAALFTNEGDSADVRRKAADLRERRDALAALLADGLLSPAAVREQSGRITTELAALEGRLTAADSLNPAAAVAQAGDVAAAWSALPLGGKRKAIRALMDVTVLPAGKGVRFKPEQVHIEWKGQES</sequence>
<evidence type="ECO:0000259" key="2">
    <source>
        <dbReference type="PROSITE" id="PS51737"/>
    </source>
</evidence>
<dbReference type="Pfam" id="PF00239">
    <property type="entry name" value="Resolvase"/>
    <property type="match status" value="1"/>
</dbReference>
<dbReference type="Pfam" id="PF07508">
    <property type="entry name" value="Recombinase"/>
    <property type="match status" value="1"/>
</dbReference>
<dbReference type="SMART" id="SM00857">
    <property type="entry name" value="Resolvase"/>
    <property type="match status" value="1"/>
</dbReference>
<dbReference type="SUPFAM" id="SSF53041">
    <property type="entry name" value="Resolvase-like"/>
    <property type="match status" value="1"/>
</dbReference>
<dbReference type="PANTHER" id="PTHR30461:SF23">
    <property type="entry name" value="DNA RECOMBINASE-RELATED"/>
    <property type="match status" value="1"/>
</dbReference>
<dbReference type="InterPro" id="IPR011109">
    <property type="entry name" value="DNA_bind_recombinase_dom"/>
</dbReference>
<comment type="caution">
    <text evidence="3">The sequence shown here is derived from an EMBL/GenBank/DDBJ whole genome shotgun (WGS) entry which is preliminary data.</text>
</comment>
<dbReference type="GO" id="GO:0000150">
    <property type="term" value="F:DNA strand exchange activity"/>
    <property type="evidence" value="ECO:0007669"/>
    <property type="project" value="InterPro"/>
</dbReference>
<dbReference type="GO" id="GO:0003677">
    <property type="term" value="F:DNA binding"/>
    <property type="evidence" value="ECO:0007669"/>
    <property type="project" value="InterPro"/>
</dbReference>
<feature type="domain" description="Resolvase/invertase-type recombinase catalytic" evidence="1">
    <location>
        <begin position="4"/>
        <end position="152"/>
    </location>
</feature>
<proteinExistence type="predicted"/>
<dbReference type="PROSITE" id="PS51737">
    <property type="entry name" value="RECOMBINASE_DNA_BIND"/>
    <property type="match status" value="1"/>
</dbReference>
<evidence type="ECO:0000313" key="3">
    <source>
        <dbReference type="EMBL" id="RJT82203.1"/>
    </source>
</evidence>
<dbReference type="Gene3D" id="3.90.1750.20">
    <property type="entry name" value="Putative Large Serine Recombinase, Chain B, Domain 2"/>
    <property type="match status" value="1"/>
</dbReference>
<dbReference type="InterPro" id="IPR036162">
    <property type="entry name" value="Resolvase-like_N_sf"/>
</dbReference>
<evidence type="ECO:0000313" key="4">
    <source>
        <dbReference type="Proteomes" id="UP000272560"/>
    </source>
</evidence>
<feature type="domain" description="Recombinase" evidence="2">
    <location>
        <begin position="160"/>
        <end position="265"/>
    </location>
</feature>
<dbReference type="Gene3D" id="3.40.50.1390">
    <property type="entry name" value="Resolvase, N-terminal catalytic domain"/>
    <property type="match status" value="1"/>
</dbReference>
<dbReference type="RefSeq" id="WP_120148018.1">
    <property type="nucleotide sequence ID" value="NZ_QZVT01000002.1"/>
</dbReference>
<dbReference type="InterPro" id="IPR038109">
    <property type="entry name" value="DNA_bind_recomb_sf"/>
</dbReference>